<dbReference type="EMBL" id="JACOFX010000003">
    <property type="protein sequence ID" value="MBC3907766.1"/>
    <property type="molecule type" value="Genomic_DNA"/>
</dbReference>
<organism evidence="3 4">
    <name type="scientific">Undibacterium umbellatum</name>
    <dbReference type="NCBI Taxonomy" id="2762300"/>
    <lineage>
        <taxon>Bacteria</taxon>
        <taxon>Pseudomonadati</taxon>
        <taxon>Pseudomonadota</taxon>
        <taxon>Betaproteobacteria</taxon>
        <taxon>Burkholderiales</taxon>
        <taxon>Oxalobacteraceae</taxon>
        <taxon>Undibacterium</taxon>
    </lineage>
</organism>
<sequence>MTSIQQSLHGGTAIRIWPLIAILAMHILLLLVLSQHNTRQTDNTAQGTDVTFLTSVAKQSSPLIPKPEQEKPAQQKPPLTSQKETPLPAKKSAATSPAAVDKLPVPQATEKSRSDITAGIEAGVEANSSAKNSINIAQLRSQARLLARESAQSGASESGNQGILGEYYGSYQGADTGTFYIHVDHKGNILGSADSHTARSSFTITGKVSTDGVVQMTGKGLAGSASFDGKINLATGAVSGHWNLTGFGKGQFSGQRAKAAGTRTY</sequence>
<reference evidence="3 4" key="1">
    <citation type="submission" date="2020-08" db="EMBL/GenBank/DDBJ databases">
        <title>Novel species isolated from subtropical streams in China.</title>
        <authorList>
            <person name="Lu H."/>
        </authorList>
    </citation>
    <scope>NUCLEOTIDE SEQUENCE [LARGE SCALE GENOMIC DNA]</scope>
    <source>
        <strain evidence="3 4">NL8W</strain>
    </source>
</reference>
<evidence type="ECO:0000313" key="4">
    <source>
        <dbReference type="Proteomes" id="UP000646911"/>
    </source>
</evidence>
<dbReference type="Proteomes" id="UP000646911">
    <property type="component" value="Unassembled WGS sequence"/>
</dbReference>
<protein>
    <submittedName>
        <fullName evidence="3">Uncharacterized protein</fullName>
    </submittedName>
</protein>
<proteinExistence type="predicted"/>
<accession>A0ABR6Z874</accession>
<keyword evidence="2" id="KW-0812">Transmembrane</keyword>
<feature type="transmembrane region" description="Helical" evidence="2">
    <location>
        <begin position="12"/>
        <end position="33"/>
    </location>
</feature>
<comment type="caution">
    <text evidence="3">The sequence shown here is derived from an EMBL/GenBank/DDBJ whole genome shotgun (WGS) entry which is preliminary data.</text>
</comment>
<feature type="region of interest" description="Disordered" evidence="1">
    <location>
        <begin position="59"/>
        <end position="114"/>
    </location>
</feature>
<evidence type="ECO:0000313" key="3">
    <source>
        <dbReference type="EMBL" id="MBC3907766.1"/>
    </source>
</evidence>
<keyword evidence="2" id="KW-1133">Transmembrane helix</keyword>
<dbReference type="RefSeq" id="WP_186953313.1">
    <property type="nucleotide sequence ID" value="NZ_JACOFX010000003.1"/>
</dbReference>
<keyword evidence="4" id="KW-1185">Reference proteome</keyword>
<evidence type="ECO:0000256" key="2">
    <source>
        <dbReference type="SAM" id="Phobius"/>
    </source>
</evidence>
<evidence type="ECO:0000256" key="1">
    <source>
        <dbReference type="SAM" id="MobiDB-lite"/>
    </source>
</evidence>
<keyword evidence="2" id="KW-0472">Membrane</keyword>
<feature type="compositionally biased region" description="Low complexity" evidence="1">
    <location>
        <begin position="88"/>
        <end position="99"/>
    </location>
</feature>
<gene>
    <name evidence="3" type="ORF">H8L47_09315</name>
</gene>
<name>A0ABR6Z874_9BURK</name>